<evidence type="ECO:0000313" key="2">
    <source>
        <dbReference type="Proteomes" id="UP000494365"/>
    </source>
</evidence>
<dbReference type="Proteomes" id="UP000494365">
    <property type="component" value="Unassembled WGS sequence"/>
</dbReference>
<name>A0A6S7BJR1_9BURK</name>
<keyword evidence="2" id="KW-1185">Reference proteome</keyword>
<gene>
    <name evidence="1" type="ORF">LMG28614_05532</name>
</gene>
<accession>A0A6S7BJR1</accession>
<proteinExistence type="predicted"/>
<evidence type="ECO:0000313" key="1">
    <source>
        <dbReference type="EMBL" id="CAB3802042.1"/>
    </source>
</evidence>
<evidence type="ECO:0008006" key="3">
    <source>
        <dbReference type="Google" id="ProtNLM"/>
    </source>
</evidence>
<dbReference type="EMBL" id="CADIKK010000032">
    <property type="protein sequence ID" value="CAB3802042.1"/>
    <property type="molecule type" value="Genomic_DNA"/>
</dbReference>
<sequence>MTVYYAVVEDDPLDNGGNSHVIGGTPHATIQGPDGKSRGQTHLGHKAWCSVCQSVGEIAAGARISDYLRGWDEILGAKEAIDGDIVLCKCERHPRIVSVYARSCTYIDSASGAPAAATPAALASAQSTGYDEQFTLRDANGSPLADTYYTLASHGTLIHGVTDSYGRTARHETDGAQAVRVYLGHRQEA</sequence>
<dbReference type="AlphaFoldDB" id="A0A6S7BJR1"/>
<organism evidence="1 2">
    <name type="scientific">Paraburkholderia ultramafica</name>
    <dbReference type="NCBI Taxonomy" id="1544867"/>
    <lineage>
        <taxon>Bacteria</taxon>
        <taxon>Pseudomonadati</taxon>
        <taxon>Pseudomonadota</taxon>
        <taxon>Betaproteobacteria</taxon>
        <taxon>Burkholderiales</taxon>
        <taxon>Burkholderiaceae</taxon>
        <taxon>Paraburkholderia</taxon>
    </lineage>
</organism>
<reference evidence="1 2" key="1">
    <citation type="submission" date="2020-04" db="EMBL/GenBank/DDBJ databases">
        <authorList>
            <person name="De Canck E."/>
        </authorList>
    </citation>
    <scope>NUCLEOTIDE SEQUENCE [LARGE SCALE GENOMIC DNA]</scope>
    <source>
        <strain evidence="1 2">LMG 28614</strain>
    </source>
</reference>
<protein>
    <recommendedName>
        <fullName evidence="3">PAAR domain-containing protein</fullName>
    </recommendedName>
</protein>